<dbReference type="Gene3D" id="3.20.20.140">
    <property type="entry name" value="Metal-dependent hydrolases"/>
    <property type="match status" value="1"/>
</dbReference>
<name>A0A819WA79_9BILA</name>
<evidence type="ECO:0000313" key="2">
    <source>
        <dbReference type="EMBL" id="CAF4120620.1"/>
    </source>
</evidence>
<evidence type="ECO:0000313" key="3">
    <source>
        <dbReference type="Proteomes" id="UP000663874"/>
    </source>
</evidence>
<dbReference type="InterPro" id="IPR032466">
    <property type="entry name" value="Metal_Hydrolase"/>
</dbReference>
<sequence>MPSNKKYYVAVSNKKYYGIEPLMEEYSIAAQIWRLSSIDMCELARNSVLMSGHSDEVKKAWLGQQYKEPGISGNNIRRTNVPNIRIAYRYGVLCEELHSIKLAYHNRHEFLQKK</sequence>
<evidence type="ECO:0000256" key="1">
    <source>
        <dbReference type="ARBA" id="ARBA00006676"/>
    </source>
</evidence>
<comment type="caution">
    <text evidence="2">The sequence shown here is derived from an EMBL/GenBank/DDBJ whole genome shotgun (WGS) entry which is preliminary data.</text>
</comment>
<organism evidence="2 3">
    <name type="scientific">Rotaria sordida</name>
    <dbReference type="NCBI Taxonomy" id="392033"/>
    <lineage>
        <taxon>Eukaryota</taxon>
        <taxon>Metazoa</taxon>
        <taxon>Spiralia</taxon>
        <taxon>Gnathifera</taxon>
        <taxon>Rotifera</taxon>
        <taxon>Eurotatoria</taxon>
        <taxon>Bdelloidea</taxon>
        <taxon>Philodinida</taxon>
        <taxon>Philodinidae</taxon>
        <taxon>Rotaria</taxon>
    </lineage>
</organism>
<protein>
    <submittedName>
        <fullName evidence="2">Uncharacterized protein</fullName>
    </submittedName>
</protein>
<reference evidence="2" key="1">
    <citation type="submission" date="2021-02" db="EMBL/GenBank/DDBJ databases">
        <authorList>
            <person name="Nowell W R."/>
        </authorList>
    </citation>
    <scope>NUCLEOTIDE SEQUENCE</scope>
</reference>
<dbReference type="EMBL" id="CAJOBE010010968">
    <property type="protein sequence ID" value="CAF4120620.1"/>
    <property type="molecule type" value="Genomic_DNA"/>
</dbReference>
<dbReference type="InterPro" id="IPR006329">
    <property type="entry name" value="AMPD"/>
</dbReference>
<dbReference type="Proteomes" id="UP000663874">
    <property type="component" value="Unassembled WGS sequence"/>
</dbReference>
<accession>A0A819WA79</accession>
<dbReference type="GO" id="GO:0032264">
    <property type="term" value="P:IMP salvage"/>
    <property type="evidence" value="ECO:0007669"/>
    <property type="project" value="InterPro"/>
</dbReference>
<dbReference type="GO" id="GO:0046033">
    <property type="term" value="P:AMP metabolic process"/>
    <property type="evidence" value="ECO:0007669"/>
    <property type="project" value="TreeGrafter"/>
</dbReference>
<dbReference type="PANTHER" id="PTHR11359:SF0">
    <property type="entry name" value="AMP DEAMINASE"/>
    <property type="match status" value="1"/>
</dbReference>
<comment type="similarity">
    <text evidence="1">Belongs to the metallo-dependent hydrolases superfamily. Adenosine and AMP deaminases family.</text>
</comment>
<dbReference type="GO" id="GO:0003876">
    <property type="term" value="F:AMP deaminase activity"/>
    <property type="evidence" value="ECO:0007669"/>
    <property type="project" value="InterPro"/>
</dbReference>
<gene>
    <name evidence="2" type="ORF">FNK824_LOCUS32283</name>
</gene>
<dbReference type="AlphaFoldDB" id="A0A819WA79"/>
<proteinExistence type="inferred from homology"/>
<dbReference type="Pfam" id="PF19326">
    <property type="entry name" value="AMP_deaminase"/>
    <property type="match status" value="1"/>
</dbReference>
<dbReference type="PANTHER" id="PTHR11359">
    <property type="entry name" value="AMP DEAMINASE"/>
    <property type="match status" value="1"/>
</dbReference>
<dbReference type="GO" id="GO:0005829">
    <property type="term" value="C:cytosol"/>
    <property type="evidence" value="ECO:0007669"/>
    <property type="project" value="TreeGrafter"/>
</dbReference>
<dbReference type="SUPFAM" id="SSF51556">
    <property type="entry name" value="Metallo-dependent hydrolases"/>
    <property type="match status" value="1"/>
</dbReference>